<keyword evidence="1" id="KW-0175">Coiled coil</keyword>
<gene>
    <name evidence="2" type="ORF">EZS28_015372</name>
</gene>
<accession>A0A5J4W3M1</accession>
<sequence>MSRIGVNVDIVALGRAPSLVIDAQLISENDLCAICDSNVLIYSLVPNVKHKDFINDYHRISNEIKKYPFDIQIYNGLVFKDKQEIDKEEEEYFKTIEDNEFKFNIIISTNIPTNSNLSFILPSTFGQGTLFGGISGLYTQLFKKLNKELHKTKDELAAYISIALDLMSQAQESEGNNQTSISDVAQLVHSMYHSEMQNKHKSIQSEGPNRIILNDDSSHNQMNNWKHNAILMSAYSSTDYNMLQCMPETKPFVLLSRYGYCRSAVPVRYDQIQFRDLGMRTFSSVTSATNFGHRWTSPQTQLFPLYDEYERNSYRKYVQMEIEEELGENGALPLVPLHPVLRYHIPVYPLRFGKFINAQMLFGSSQLPLQAENLKWKTLEPWQIRKAVTMMGAEGDIRQRWQLSERQRVRKQLSLQSADDENSDQNKICALNQQEKDEQKKNLILLLKEIRNKEHEDETIKRFNQLQFDVKEINQQLNDTSDQTFKIISQPQLSLLKRKVKLLATNIYPEVTPSNAELTIHQPTIMQLQEQTSPQYQKQNIVLNTLSVDTLEHPITLNSIHHAELQDRLLKIPKEYL</sequence>
<evidence type="ECO:0000256" key="1">
    <source>
        <dbReference type="SAM" id="Coils"/>
    </source>
</evidence>
<comment type="caution">
    <text evidence="2">The sequence shown here is derived from an EMBL/GenBank/DDBJ whole genome shotgun (WGS) entry which is preliminary data.</text>
</comment>
<proteinExistence type="predicted"/>
<evidence type="ECO:0000313" key="3">
    <source>
        <dbReference type="Proteomes" id="UP000324800"/>
    </source>
</evidence>
<dbReference type="Proteomes" id="UP000324800">
    <property type="component" value="Unassembled WGS sequence"/>
</dbReference>
<protein>
    <submittedName>
        <fullName evidence="2">Uncharacterized protein</fullName>
    </submittedName>
</protein>
<feature type="coiled-coil region" evidence="1">
    <location>
        <begin position="436"/>
        <end position="483"/>
    </location>
</feature>
<reference evidence="2 3" key="1">
    <citation type="submission" date="2019-03" db="EMBL/GenBank/DDBJ databases">
        <title>Single cell metagenomics reveals metabolic interactions within the superorganism composed of flagellate Streblomastix strix and complex community of Bacteroidetes bacteria on its surface.</title>
        <authorList>
            <person name="Treitli S.C."/>
            <person name="Kolisko M."/>
            <person name="Husnik F."/>
            <person name="Keeling P."/>
            <person name="Hampl V."/>
        </authorList>
    </citation>
    <scope>NUCLEOTIDE SEQUENCE [LARGE SCALE GENOMIC DNA]</scope>
    <source>
        <strain evidence="2">ST1C</strain>
    </source>
</reference>
<evidence type="ECO:0000313" key="2">
    <source>
        <dbReference type="EMBL" id="KAA6389103.1"/>
    </source>
</evidence>
<name>A0A5J4W3M1_9EUKA</name>
<dbReference type="EMBL" id="SNRW01003714">
    <property type="protein sequence ID" value="KAA6389103.1"/>
    <property type="molecule type" value="Genomic_DNA"/>
</dbReference>
<dbReference type="AlphaFoldDB" id="A0A5J4W3M1"/>
<organism evidence="2 3">
    <name type="scientific">Streblomastix strix</name>
    <dbReference type="NCBI Taxonomy" id="222440"/>
    <lineage>
        <taxon>Eukaryota</taxon>
        <taxon>Metamonada</taxon>
        <taxon>Preaxostyla</taxon>
        <taxon>Oxymonadida</taxon>
        <taxon>Streblomastigidae</taxon>
        <taxon>Streblomastix</taxon>
    </lineage>
</organism>